<keyword evidence="2 4" id="KW-0238">DNA-binding</keyword>
<dbReference type="InterPro" id="IPR002104">
    <property type="entry name" value="Integrase_catalytic"/>
</dbReference>
<dbReference type="OrthoDB" id="1822491at2"/>
<gene>
    <name evidence="7" type="ORF">SAMN04489810_1308</name>
</gene>
<dbReference type="InterPro" id="IPR010998">
    <property type="entry name" value="Integrase_recombinase_N"/>
</dbReference>
<dbReference type="Proteomes" id="UP000199009">
    <property type="component" value="Chromosome I"/>
</dbReference>
<keyword evidence="8" id="KW-1185">Reference proteome</keyword>
<dbReference type="RefSeq" id="WP_091487889.1">
    <property type="nucleotide sequence ID" value="NZ_LT629692.1"/>
</dbReference>
<protein>
    <submittedName>
        <fullName evidence="7">Site-specific recombinase XerC</fullName>
    </submittedName>
</protein>
<dbReference type="Gene3D" id="1.10.443.10">
    <property type="entry name" value="Intergrase catalytic core"/>
    <property type="match status" value="1"/>
</dbReference>
<evidence type="ECO:0000256" key="3">
    <source>
        <dbReference type="ARBA" id="ARBA00023172"/>
    </source>
</evidence>
<comment type="similarity">
    <text evidence="1">Belongs to the 'phage' integrase family.</text>
</comment>
<keyword evidence="3" id="KW-0233">DNA recombination</keyword>
<dbReference type="PANTHER" id="PTHR30349">
    <property type="entry name" value="PHAGE INTEGRASE-RELATED"/>
    <property type="match status" value="1"/>
</dbReference>
<feature type="domain" description="Core-binding (CB)" evidence="6">
    <location>
        <begin position="28"/>
        <end position="135"/>
    </location>
</feature>
<dbReference type="Gene3D" id="1.10.150.130">
    <property type="match status" value="1"/>
</dbReference>
<name>A0A1G7X5A0_9MICO</name>
<dbReference type="InterPro" id="IPR013762">
    <property type="entry name" value="Integrase-like_cat_sf"/>
</dbReference>
<dbReference type="InterPro" id="IPR044068">
    <property type="entry name" value="CB"/>
</dbReference>
<sequence>MASIKQRDDGVWRARYRDAAGKEYARHFPLKRDAQRWLDEVAAAVVTGQYVDPNAGKVTWTDWTKAWMQRQTWVDGTHEAATVAVSSVPWKAGPIGAVNASHVQAWIAAELKRGLAPSTIKTRLNYVQMAFRAAVADRTIAISPAAGIKPPRARKAEATMRVLSAAEVHEVLEVAGEFRGFVEVCVFAGMRLGEAAGLQLADVNFLGRSIRVNRQVQGSTIKAAKLVPPKYNSERTIYVPGELTASLSAHVARNLVTEPDEQLFTTPLGRMWNRNSAAGEWRRIRDEVGLPDDVTLHTLRHTFASNLIASGCDVVTVQRALGHSTPSITLNVYSHLWPSAEDKTRAATADFMALTATAIPRERVSS</sequence>
<proteinExistence type="inferred from homology"/>
<dbReference type="GO" id="GO:0015074">
    <property type="term" value="P:DNA integration"/>
    <property type="evidence" value="ECO:0007669"/>
    <property type="project" value="InterPro"/>
</dbReference>
<evidence type="ECO:0000256" key="2">
    <source>
        <dbReference type="ARBA" id="ARBA00023125"/>
    </source>
</evidence>
<evidence type="ECO:0000256" key="4">
    <source>
        <dbReference type="PROSITE-ProRule" id="PRU01248"/>
    </source>
</evidence>
<organism evidence="7 8">
    <name type="scientific">Microbacterium pygmaeum</name>
    <dbReference type="NCBI Taxonomy" id="370764"/>
    <lineage>
        <taxon>Bacteria</taxon>
        <taxon>Bacillati</taxon>
        <taxon>Actinomycetota</taxon>
        <taxon>Actinomycetes</taxon>
        <taxon>Micrococcales</taxon>
        <taxon>Microbacteriaceae</taxon>
        <taxon>Microbacterium</taxon>
    </lineage>
</organism>
<accession>A0A1G7X5A0</accession>
<dbReference type="PANTHER" id="PTHR30349:SF64">
    <property type="entry name" value="PROPHAGE INTEGRASE INTD-RELATED"/>
    <property type="match status" value="1"/>
</dbReference>
<dbReference type="Pfam" id="PF00589">
    <property type="entry name" value="Phage_integrase"/>
    <property type="match status" value="1"/>
</dbReference>
<dbReference type="AlphaFoldDB" id="A0A1G7X5A0"/>
<dbReference type="InterPro" id="IPR011010">
    <property type="entry name" value="DNA_brk_join_enz"/>
</dbReference>
<dbReference type="InterPro" id="IPR050090">
    <property type="entry name" value="Tyrosine_recombinase_XerCD"/>
</dbReference>
<evidence type="ECO:0000313" key="7">
    <source>
        <dbReference type="EMBL" id="SDG79325.1"/>
    </source>
</evidence>
<dbReference type="STRING" id="370764.SAMN04489810_1308"/>
<dbReference type="EMBL" id="LT629692">
    <property type="protein sequence ID" value="SDG79325.1"/>
    <property type="molecule type" value="Genomic_DNA"/>
</dbReference>
<dbReference type="PROSITE" id="PS51900">
    <property type="entry name" value="CB"/>
    <property type="match status" value="1"/>
</dbReference>
<evidence type="ECO:0000259" key="6">
    <source>
        <dbReference type="PROSITE" id="PS51900"/>
    </source>
</evidence>
<evidence type="ECO:0000259" key="5">
    <source>
        <dbReference type="PROSITE" id="PS51898"/>
    </source>
</evidence>
<feature type="domain" description="Tyr recombinase" evidence="5">
    <location>
        <begin position="158"/>
        <end position="348"/>
    </location>
</feature>
<reference evidence="7 8" key="1">
    <citation type="submission" date="2016-10" db="EMBL/GenBank/DDBJ databases">
        <authorList>
            <person name="de Groot N.N."/>
        </authorList>
    </citation>
    <scope>NUCLEOTIDE SEQUENCE [LARGE SCALE GENOMIC DNA]</scope>
    <source>
        <strain evidence="7 8">DSM 23142</strain>
    </source>
</reference>
<dbReference type="GO" id="GO:0006310">
    <property type="term" value="P:DNA recombination"/>
    <property type="evidence" value="ECO:0007669"/>
    <property type="project" value="UniProtKB-KW"/>
</dbReference>
<dbReference type="CDD" id="cd01189">
    <property type="entry name" value="INT_ICEBs1_C_like"/>
    <property type="match status" value="1"/>
</dbReference>
<dbReference type="SUPFAM" id="SSF56349">
    <property type="entry name" value="DNA breaking-rejoining enzymes"/>
    <property type="match status" value="1"/>
</dbReference>
<evidence type="ECO:0000256" key="1">
    <source>
        <dbReference type="ARBA" id="ARBA00008857"/>
    </source>
</evidence>
<dbReference type="PROSITE" id="PS51898">
    <property type="entry name" value="TYR_RECOMBINASE"/>
    <property type="match status" value="1"/>
</dbReference>
<dbReference type="GO" id="GO:0003677">
    <property type="term" value="F:DNA binding"/>
    <property type="evidence" value="ECO:0007669"/>
    <property type="project" value="UniProtKB-UniRule"/>
</dbReference>
<evidence type="ECO:0000313" key="8">
    <source>
        <dbReference type="Proteomes" id="UP000199009"/>
    </source>
</evidence>